<evidence type="ECO:0000313" key="3">
    <source>
        <dbReference type="Proteomes" id="UP000601223"/>
    </source>
</evidence>
<dbReference type="InterPro" id="IPR013325">
    <property type="entry name" value="RNA_pol_sigma_r2"/>
</dbReference>
<keyword evidence="3" id="KW-1185">Reference proteome</keyword>
<comment type="caution">
    <text evidence="2">The sequence shown here is derived from an EMBL/GenBank/DDBJ whole genome shotgun (WGS) entry which is preliminary data.</text>
</comment>
<evidence type="ECO:0000256" key="1">
    <source>
        <dbReference type="SAM" id="Phobius"/>
    </source>
</evidence>
<feature type="transmembrane region" description="Helical" evidence="1">
    <location>
        <begin position="107"/>
        <end position="127"/>
    </location>
</feature>
<dbReference type="RefSeq" id="WP_376819110.1">
    <property type="nucleotide sequence ID" value="NZ_JBHTGC010000001.1"/>
</dbReference>
<evidence type="ECO:0000313" key="2">
    <source>
        <dbReference type="EMBL" id="GIF83075.1"/>
    </source>
</evidence>
<dbReference type="EMBL" id="BONF01000026">
    <property type="protein sequence ID" value="GIF83075.1"/>
    <property type="molecule type" value="Genomic_DNA"/>
</dbReference>
<protein>
    <submittedName>
        <fullName evidence="2">Uncharacterized protein</fullName>
    </submittedName>
</protein>
<keyword evidence="1" id="KW-0472">Membrane</keyword>
<proteinExistence type="predicted"/>
<sequence length="380" mass="40454">MFTGAVRDWEAEYAEFAAVYSGRLRRLAYGRCGDWDTADRLTRQVLVAAYRRWHSGEPPDALAERTMERLLRRHHGGFPADGRAPALAYTSVDLIATGRTRRRRMRAVTAAVTVVALAAAGLAVYVLRPAPRGTPFLPEDCMAGLPSAAGVAASPLPSAFPSPGTSGLGGLDRLTALDGVLPLPGATVMPEQARREQLSCAVAAYFRSNVGPDGLERVDLGLDARGELRPVAALLDPEIAPAALTVSVRVYTASGLGTVTISVAPTTLRPTPEHCARLAFCRLSRVAEDQVVEQYGLHETPETARAGYRLGEDAEWWSVVSYSGHSMVLITITNTPDVRAALPASIQWAPLSEQVAGLAVDPRLAVFDPPRPSASGSASP</sequence>
<dbReference type="Proteomes" id="UP000601223">
    <property type="component" value="Unassembled WGS sequence"/>
</dbReference>
<keyword evidence="1" id="KW-1133">Transmembrane helix</keyword>
<accession>A0A8J3NLY4</accession>
<organism evidence="2 3">
    <name type="scientific">Catellatospora bangladeshensis</name>
    <dbReference type="NCBI Taxonomy" id="310355"/>
    <lineage>
        <taxon>Bacteria</taxon>
        <taxon>Bacillati</taxon>
        <taxon>Actinomycetota</taxon>
        <taxon>Actinomycetes</taxon>
        <taxon>Micromonosporales</taxon>
        <taxon>Micromonosporaceae</taxon>
        <taxon>Catellatospora</taxon>
    </lineage>
</organism>
<name>A0A8J3NLY4_9ACTN</name>
<keyword evidence="1" id="KW-0812">Transmembrane</keyword>
<dbReference type="GO" id="GO:0006352">
    <property type="term" value="P:DNA-templated transcription initiation"/>
    <property type="evidence" value="ECO:0007669"/>
    <property type="project" value="InterPro"/>
</dbReference>
<gene>
    <name evidence="2" type="ORF">Cba03nite_44240</name>
</gene>
<dbReference type="SUPFAM" id="SSF88946">
    <property type="entry name" value="Sigma2 domain of RNA polymerase sigma factors"/>
    <property type="match status" value="1"/>
</dbReference>
<reference evidence="2 3" key="1">
    <citation type="submission" date="2021-01" db="EMBL/GenBank/DDBJ databases">
        <title>Whole genome shotgun sequence of Catellatospora bangladeshensis NBRC 107357.</title>
        <authorList>
            <person name="Komaki H."/>
            <person name="Tamura T."/>
        </authorList>
    </citation>
    <scope>NUCLEOTIDE SEQUENCE [LARGE SCALE GENOMIC DNA]</scope>
    <source>
        <strain evidence="2 3">NBRC 107357</strain>
    </source>
</reference>
<dbReference type="GO" id="GO:0003700">
    <property type="term" value="F:DNA-binding transcription factor activity"/>
    <property type="evidence" value="ECO:0007669"/>
    <property type="project" value="InterPro"/>
</dbReference>
<dbReference type="AlphaFoldDB" id="A0A8J3NLY4"/>